<keyword evidence="1" id="KW-0472">Membrane</keyword>
<dbReference type="Proteomes" id="UP000886998">
    <property type="component" value="Unassembled WGS sequence"/>
</dbReference>
<dbReference type="EMBL" id="BMAV01026354">
    <property type="protein sequence ID" value="GFS49668.1"/>
    <property type="molecule type" value="Genomic_DNA"/>
</dbReference>
<sequence length="136" mass="15916">MLTTIIFLHDKFGPLLAPVVVTFIFVVFLFHEKNRFLFDCALKSLDLNPCSFEFDDDSDLSEVIERLSGQHHSLQQMHNFLQEAVLEEEIYSTSIELENRFKKEKNNSNFHFLMNKNFISNRNINSFQPVVKKSAV</sequence>
<keyword evidence="1" id="KW-0812">Transmembrane</keyword>
<dbReference type="AlphaFoldDB" id="A0A8X6IKH4"/>
<evidence type="ECO:0000313" key="3">
    <source>
        <dbReference type="Proteomes" id="UP000886998"/>
    </source>
</evidence>
<evidence type="ECO:0000313" key="2">
    <source>
        <dbReference type="EMBL" id="GFS49668.1"/>
    </source>
</evidence>
<keyword evidence="3" id="KW-1185">Reference proteome</keyword>
<accession>A0A8X6IKH4</accession>
<proteinExistence type="predicted"/>
<evidence type="ECO:0000256" key="1">
    <source>
        <dbReference type="SAM" id="Phobius"/>
    </source>
</evidence>
<comment type="caution">
    <text evidence="2">The sequence shown here is derived from an EMBL/GenBank/DDBJ whole genome shotgun (WGS) entry which is preliminary data.</text>
</comment>
<feature type="transmembrane region" description="Helical" evidence="1">
    <location>
        <begin position="12"/>
        <end position="30"/>
    </location>
</feature>
<keyword evidence="1" id="KW-1133">Transmembrane helix</keyword>
<protein>
    <submittedName>
        <fullName evidence="2">Uncharacterized protein</fullName>
    </submittedName>
</protein>
<organism evidence="2 3">
    <name type="scientific">Trichonephila inaurata madagascariensis</name>
    <dbReference type="NCBI Taxonomy" id="2747483"/>
    <lineage>
        <taxon>Eukaryota</taxon>
        <taxon>Metazoa</taxon>
        <taxon>Ecdysozoa</taxon>
        <taxon>Arthropoda</taxon>
        <taxon>Chelicerata</taxon>
        <taxon>Arachnida</taxon>
        <taxon>Araneae</taxon>
        <taxon>Araneomorphae</taxon>
        <taxon>Entelegynae</taxon>
        <taxon>Araneoidea</taxon>
        <taxon>Nephilidae</taxon>
        <taxon>Trichonephila</taxon>
        <taxon>Trichonephila inaurata</taxon>
    </lineage>
</organism>
<reference evidence="2" key="1">
    <citation type="submission" date="2020-08" db="EMBL/GenBank/DDBJ databases">
        <title>Multicomponent nature underlies the extraordinary mechanical properties of spider dragline silk.</title>
        <authorList>
            <person name="Kono N."/>
            <person name="Nakamura H."/>
            <person name="Mori M."/>
            <person name="Yoshida Y."/>
            <person name="Ohtoshi R."/>
            <person name="Malay A.D."/>
            <person name="Moran D.A.P."/>
            <person name="Tomita M."/>
            <person name="Numata K."/>
            <person name="Arakawa K."/>
        </authorList>
    </citation>
    <scope>NUCLEOTIDE SEQUENCE</scope>
</reference>
<gene>
    <name evidence="2" type="primary">NCL1_44929</name>
    <name evidence="2" type="ORF">TNIN_208871</name>
</gene>
<name>A0A8X6IKH4_9ARAC</name>